<organism evidence="1 2">
    <name type="scientific">Glycomyces algeriensis</name>
    <dbReference type="NCBI Taxonomy" id="256037"/>
    <lineage>
        <taxon>Bacteria</taxon>
        <taxon>Bacillati</taxon>
        <taxon>Actinomycetota</taxon>
        <taxon>Actinomycetes</taxon>
        <taxon>Glycomycetales</taxon>
        <taxon>Glycomycetaceae</taxon>
        <taxon>Glycomyces</taxon>
    </lineage>
</organism>
<name>A0A9W6LF84_9ACTN</name>
<protein>
    <recommendedName>
        <fullName evidence="3">Conjugative transposon protein TcpC</fullName>
    </recommendedName>
</protein>
<proteinExistence type="predicted"/>
<sequence>MGRLFRRVVRTARGPRRASRGSTVRSSDGRQYRVVAVDKAEDTEFADPPRKWGRVGAMAALWAVLLGLGGWAAPGIAASGNPENTDSRDEAASSANNAAWRYLRYGSNQDLERSEDTLCEDASPEVTPSDLNDLRQSYSDELGGITDVDLETGDPVTSSDGVTVAATVSYIYQGSQRHEEFIVTVQESDGVYCVSNAVRIQGEEPSPSDGTGEPVDAQALVTDFMRSIVNDRDPEAAKSFQCDDSFEGITPEDLDAAITVWAEANGETVRFLSAVDPAESSETSVTAFAVEVFLEADLNKQEFDFVVGVQGNCVVSLEGGDGLF</sequence>
<reference evidence="1" key="1">
    <citation type="submission" date="2022-12" db="EMBL/GenBank/DDBJ databases">
        <title>Reference genome sequencing for broad-spectrum identification of bacterial and archaeal isolates by mass spectrometry.</title>
        <authorList>
            <person name="Sekiguchi Y."/>
            <person name="Tourlousse D.M."/>
        </authorList>
    </citation>
    <scope>NUCLEOTIDE SEQUENCE</scope>
    <source>
        <strain evidence="1">LLR39Z86</strain>
    </source>
</reference>
<accession>A0A9W6LF84</accession>
<comment type="caution">
    <text evidence="1">The sequence shown here is derived from an EMBL/GenBank/DDBJ whole genome shotgun (WGS) entry which is preliminary data.</text>
</comment>
<gene>
    <name evidence="1" type="ORF">GALLR39Z86_06650</name>
</gene>
<keyword evidence="2" id="KW-1185">Reference proteome</keyword>
<dbReference type="Proteomes" id="UP001144313">
    <property type="component" value="Unassembled WGS sequence"/>
</dbReference>
<evidence type="ECO:0000313" key="2">
    <source>
        <dbReference type="Proteomes" id="UP001144313"/>
    </source>
</evidence>
<evidence type="ECO:0008006" key="3">
    <source>
        <dbReference type="Google" id="ProtNLM"/>
    </source>
</evidence>
<dbReference type="EMBL" id="BSDT01000001">
    <property type="protein sequence ID" value="GLI40815.1"/>
    <property type="molecule type" value="Genomic_DNA"/>
</dbReference>
<dbReference type="AlphaFoldDB" id="A0A9W6LF84"/>
<evidence type="ECO:0000313" key="1">
    <source>
        <dbReference type="EMBL" id="GLI40815.1"/>
    </source>
</evidence>